<keyword evidence="1" id="KW-0472">Membrane</keyword>
<keyword evidence="1" id="KW-1133">Transmembrane helix</keyword>
<feature type="transmembrane region" description="Helical" evidence="1">
    <location>
        <begin position="150"/>
        <end position="169"/>
    </location>
</feature>
<dbReference type="RefSeq" id="WP_150516680.1">
    <property type="nucleotide sequence ID" value="NZ_BMVX01000008.1"/>
</dbReference>
<evidence type="ECO:0000313" key="2">
    <source>
        <dbReference type="EMBL" id="GGZ64409.1"/>
    </source>
</evidence>
<sequence>MSNRSTPPGTGRKLALVVLGLAALITTMLCAFALPSLHSGPHHVPLGVTGPRQTVEGLRDGADADAWDVRVYATPAAVRSAVEDRAIAGGLAVTDHGVDVYTATAGGPSATVALTALGDGVAAQHGAKATVHDLVPFTEDDPRGTGLTSALLPMIFGGIFPALILGSVFPGHRGLRTRLAGALLFSAVAGAAVTAVLQFATHSIDGGYAQSALGVILGMAAMSTTLLGLHAFLGMAGFALGGALMMLLGNPLSGLATGPHWLPTGWAALGQLLPPGASGSLLRANAFFDGTGAGLPALVLGAWVAVGIAFALLADRRGARTAVPRHPAPAV</sequence>
<gene>
    <name evidence="3" type="ORF">CP968_04155</name>
    <name evidence="2" type="ORF">GCM10010371_24970</name>
</gene>
<accession>A0A5P2UJC2</accession>
<feature type="transmembrane region" description="Helical" evidence="1">
    <location>
        <begin position="181"/>
        <end position="200"/>
    </location>
</feature>
<reference evidence="3 4" key="2">
    <citation type="submission" date="2017-09" db="EMBL/GenBank/DDBJ databases">
        <authorList>
            <person name="Lee N."/>
            <person name="Cho B.-K."/>
        </authorList>
    </citation>
    <scope>NUCLEOTIDE SEQUENCE [LARGE SCALE GENOMIC DNA]</scope>
    <source>
        <strain evidence="3 4">ATCC 27467</strain>
    </source>
</reference>
<name>A0A5P2UJC2_9ACTN</name>
<organism evidence="3 4">
    <name type="scientific">Streptomyces subrutilus</name>
    <dbReference type="NCBI Taxonomy" id="36818"/>
    <lineage>
        <taxon>Bacteria</taxon>
        <taxon>Bacillati</taxon>
        <taxon>Actinomycetota</taxon>
        <taxon>Actinomycetes</taxon>
        <taxon>Kitasatosporales</taxon>
        <taxon>Streptomycetaceae</taxon>
        <taxon>Streptomyces</taxon>
    </lineage>
</organism>
<dbReference type="OrthoDB" id="3217869at2"/>
<reference evidence="2" key="3">
    <citation type="submission" date="2020-09" db="EMBL/GenBank/DDBJ databases">
        <authorList>
            <person name="Sun Q."/>
            <person name="Ohkuma M."/>
        </authorList>
    </citation>
    <scope>NUCLEOTIDE SEQUENCE</scope>
    <source>
        <strain evidence="2">JCM 4834</strain>
    </source>
</reference>
<dbReference type="Proteomes" id="UP000326831">
    <property type="component" value="Chromosome"/>
</dbReference>
<keyword evidence="4" id="KW-1185">Reference proteome</keyword>
<feature type="transmembrane region" description="Helical" evidence="1">
    <location>
        <begin position="293"/>
        <end position="314"/>
    </location>
</feature>
<dbReference type="KEGG" id="ssub:CP968_04155"/>
<evidence type="ECO:0000256" key="1">
    <source>
        <dbReference type="SAM" id="Phobius"/>
    </source>
</evidence>
<dbReference type="AlphaFoldDB" id="A0A5P2UJC2"/>
<dbReference type="EMBL" id="BMVX01000008">
    <property type="protein sequence ID" value="GGZ64409.1"/>
    <property type="molecule type" value="Genomic_DNA"/>
</dbReference>
<evidence type="ECO:0008006" key="5">
    <source>
        <dbReference type="Google" id="ProtNLM"/>
    </source>
</evidence>
<feature type="transmembrane region" description="Helical" evidence="1">
    <location>
        <begin position="212"/>
        <end position="240"/>
    </location>
</feature>
<dbReference type="EMBL" id="CP023701">
    <property type="protein sequence ID" value="QEU77584.1"/>
    <property type="molecule type" value="Genomic_DNA"/>
</dbReference>
<dbReference type="Proteomes" id="UP000634660">
    <property type="component" value="Unassembled WGS sequence"/>
</dbReference>
<evidence type="ECO:0000313" key="3">
    <source>
        <dbReference type="EMBL" id="QEU77584.1"/>
    </source>
</evidence>
<proteinExistence type="predicted"/>
<reference evidence="2" key="1">
    <citation type="journal article" date="2014" name="Int. J. Syst. Evol. Microbiol.">
        <title>Complete genome sequence of Corynebacterium casei LMG S-19264T (=DSM 44701T), isolated from a smear-ripened cheese.</title>
        <authorList>
            <consortium name="US DOE Joint Genome Institute (JGI-PGF)"/>
            <person name="Walter F."/>
            <person name="Albersmeier A."/>
            <person name="Kalinowski J."/>
            <person name="Ruckert C."/>
        </authorList>
    </citation>
    <scope>NUCLEOTIDE SEQUENCE</scope>
    <source>
        <strain evidence="2">JCM 4834</strain>
    </source>
</reference>
<evidence type="ECO:0000313" key="4">
    <source>
        <dbReference type="Proteomes" id="UP000326831"/>
    </source>
</evidence>
<keyword evidence="1" id="KW-0812">Transmembrane</keyword>
<protein>
    <recommendedName>
        <fullName evidence="5">ABC transporter permease</fullName>
    </recommendedName>
</protein>